<dbReference type="eggNOG" id="COG1566">
    <property type="taxonomic scope" value="Bacteria"/>
</dbReference>
<dbReference type="GO" id="GO:0055085">
    <property type="term" value="P:transmembrane transport"/>
    <property type="evidence" value="ECO:0007669"/>
    <property type="project" value="InterPro"/>
</dbReference>
<evidence type="ECO:0000313" key="6">
    <source>
        <dbReference type="EMBL" id="ADN75412.1"/>
    </source>
</evidence>
<dbReference type="InterPro" id="IPR058625">
    <property type="entry name" value="MdtA-like_BSH"/>
</dbReference>
<evidence type="ECO:0000259" key="5">
    <source>
        <dbReference type="Pfam" id="PF25963"/>
    </source>
</evidence>
<evidence type="ECO:0000256" key="2">
    <source>
        <dbReference type="SAM" id="Coils"/>
    </source>
</evidence>
<dbReference type="SUPFAM" id="SSF111369">
    <property type="entry name" value="HlyD-like secretion proteins"/>
    <property type="match status" value="3"/>
</dbReference>
<reference evidence="6 7" key="1">
    <citation type="journal article" date="2010" name="Stand. Genomic Sci.">
        <title>Complete genome sequence of Ferrimonas balearica type strain (PAT).</title>
        <authorList>
            <person name="Nolan M."/>
            <person name="Sikorski J."/>
            <person name="Davenport K."/>
            <person name="Lucas S."/>
            <person name="Glavina Del Rio T."/>
            <person name="Tice H."/>
            <person name="Cheng J."/>
            <person name="Goodwin L."/>
            <person name="Pitluck S."/>
            <person name="Liolios K."/>
            <person name="Ivanova N."/>
            <person name="Mavromatis K."/>
            <person name="Ovchinnikova G."/>
            <person name="Pati A."/>
            <person name="Chen A."/>
            <person name="Palaniappan K."/>
            <person name="Land M."/>
            <person name="Hauser L."/>
            <person name="Chang Y."/>
            <person name="Jeffries C."/>
            <person name="Tapia R."/>
            <person name="Brettin T."/>
            <person name="Detter J."/>
            <person name="Han C."/>
            <person name="Yasawong M."/>
            <person name="Rohde M."/>
            <person name="Tindall B."/>
            <person name="Goker M."/>
            <person name="Woyke T."/>
            <person name="Bristow J."/>
            <person name="Eisen J."/>
            <person name="Markowitz V."/>
            <person name="Hugenholtz P."/>
            <person name="Kyrpides N."/>
            <person name="Klenk H."/>
            <person name="Lapidus A."/>
        </authorList>
    </citation>
    <scope>NUCLEOTIDE SEQUENCE [LARGE SCALE GENOMIC DNA]</scope>
    <source>
        <strain evidence="7">DSM 9799 / CCM 4581 / KCTC 23876 / PAT</strain>
    </source>
</reference>
<dbReference type="KEGG" id="fbl:Fbal_1203"/>
<organism evidence="6 7">
    <name type="scientific">Ferrimonas balearica (strain DSM 9799 / CCM 4581 / KCTC 23876 / PAT)</name>
    <dbReference type="NCBI Taxonomy" id="550540"/>
    <lineage>
        <taxon>Bacteria</taxon>
        <taxon>Pseudomonadati</taxon>
        <taxon>Pseudomonadota</taxon>
        <taxon>Gammaproteobacteria</taxon>
        <taxon>Alteromonadales</taxon>
        <taxon>Ferrimonadaceae</taxon>
        <taxon>Ferrimonas</taxon>
    </lineage>
</organism>
<keyword evidence="2" id="KW-0175">Coiled coil</keyword>
<dbReference type="STRING" id="550540.Fbal_1203"/>
<dbReference type="Proteomes" id="UP000006683">
    <property type="component" value="Chromosome"/>
</dbReference>
<dbReference type="InterPro" id="IPR058624">
    <property type="entry name" value="MdtA-like_HH"/>
</dbReference>
<feature type="coiled-coil region" evidence="2">
    <location>
        <begin position="112"/>
        <end position="198"/>
    </location>
</feature>
<dbReference type="AlphaFoldDB" id="E1SWC3"/>
<evidence type="ECO:0000259" key="4">
    <source>
        <dbReference type="Pfam" id="PF25917"/>
    </source>
</evidence>
<proteinExistence type="inferred from homology"/>
<dbReference type="EMBL" id="CP002209">
    <property type="protein sequence ID" value="ADN75412.1"/>
    <property type="molecule type" value="Genomic_DNA"/>
</dbReference>
<feature type="domain" description="p-hydroxybenzoic acid efflux pump subunit AaeA-like beta-barrel" evidence="5">
    <location>
        <begin position="245"/>
        <end position="336"/>
    </location>
</feature>
<comment type="similarity">
    <text evidence="1">Belongs to the membrane fusion protein (MFP) (TC 8.A.1) family.</text>
</comment>
<dbReference type="Gene3D" id="2.40.50.100">
    <property type="match status" value="1"/>
</dbReference>
<name>E1SWC3_FERBD</name>
<evidence type="ECO:0000256" key="1">
    <source>
        <dbReference type="ARBA" id="ARBA00009477"/>
    </source>
</evidence>
<evidence type="ECO:0000313" key="7">
    <source>
        <dbReference type="Proteomes" id="UP000006683"/>
    </source>
</evidence>
<keyword evidence="7" id="KW-1185">Reference proteome</keyword>
<protein>
    <submittedName>
        <fullName evidence="6">Secretion protein HlyD family protein</fullName>
    </submittedName>
</protein>
<feature type="domain" description="Multidrug resistance protein MdtA-like alpha-helical hairpin" evidence="3">
    <location>
        <begin position="112"/>
        <end position="179"/>
    </location>
</feature>
<dbReference type="HOGENOM" id="CLU_018816_15_1_6"/>
<accession>E1SWC3</accession>
<gene>
    <name evidence="6" type="ordered locus">Fbal_1203</name>
</gene>
<dbReference type="Pfam" id="PF25963">
    <property type="entry name" value="Beta-barrel_AAEA"/>
    <property type="match status" value="1"/>
</dbReference>
<dbReference type="InterPro" id="IPR058634">
    <property type="entry name" value="AaeA-lik-b-barrel"/>
</dbReference>
<dbReference type="Pfam" id="PF25876">
    <property type="entry name" value="HH_MFP_RND"/>
    <property type="match status" value="1"/>
</dbReference>
<dbReference type="PANTHER" id="PTHR30386:SF24">
    <property type="entry name" value="MULTIDRUG RESISTANCE EFFLUX PUMP"/>
    <property type="match status" value="1"/>
</dbReference>
<evidence type="ECO:0000259" key="3">
    <source>
        <dbReference type="Pfam" id="PF25876"/>
    </source>
</evidence>
<feature type="domain" description="Multidrug resistance protein MdtA-like barrel-sandwich hybrid" evidence="4">
    <location>
        <begin position="47"/>
        <end position="238"/>
    </location>
</feature>
<dbReference type="Pfam" id="PF25917">
    <property type="entry name" value="BSH_RND"/>
    <property type="match status" value="1"/>
</dbReference>
<dbReference type="Gene3D" id="1.10.287.470">
    <property type="entry name" value="Helix hairpin bin"/>
    <property type="match status" value="1"/>
</dbReference>
<dbReference type="InterPro" id="IPR050739">
    <property type="entry name" value="MFP"/>
</dbReference>
<dbReference type="PANTHER" id="PTHR30386">
    <property type="entry name" value="MEMBRANE FUSION SUBUNIT OF EMRAB-TOLC MULTIDRUG EFFLUX PUMP"/>
    <property type="match status" value="1"/>
</dbReference>
<dbReference type="Gene3D" id="2.40.30.170">
    <property type="match status" value="1"/>
</dbReference>
<sequence length="338" mass="36042">MWSGQMKKPLIAVLALGLVGASALYYGIGSSGVSTDNAYVKADLTLIAPQVSGQVVGVAVSDNQWVEQGDELFRLDDRDYRAALSQAQAAVALADAGLASNDSRTALQRVQIEQARAQIASAEANASLQQAELKRYRQLVTSGSVSQTQFDVQSARAVEAQTGLDNARLALKAAEQQLATLASERVQLEAQRQQAEAQHQLSAIALERTIIRAPMAGRVANRQVQIGKLVQPGMAALTLVPEAVWLEANFKETQLAQMAAGQAVEVVLDGYPDQPISGEVDSVTHATGAQFSLLPPQNATGNFVKVVQRVPVKIRLQLPAELKDRVYPGLSATVTVKP</sequence>